<dbReference type="AlphaFoldDB" id="A0A9P6NM20"/>
<proteinExistence type="predicted"/>
<dbReference type="EMBL" id="MU167226">
    <property type="protein sequence ID" value="KAG0149591.1"/>
    <property type="molecule type" value="Genomic_DNA"/>
</dbReference>
<sequence>ITASKADKPGDDGSIFVFEDAKFIDKGCNPSSTFLGRPWGPYPNVILQNRETAIRPISANKQMWDLQPVTTLLSTLGFRESPKPTDSVGNTLKQRFTKEFIYGS</sequence>
<gene>
    <name evidence="1" type="ORF">CROQUDRAFT_88931</name>
</gene>
<feature type="non-terminal residue" evidence="1">
    <location>
        <position position="1"/>
    </location>
</feature>
<name>A0A9P6NM20_9BASI</name>
<comment type="caution">
    <text evidence="1">The sequence shown here is derived from an EMBL/GenBank/DDBJ whole genome shotgun (WGS) entry which is preliminary data.</text>
</comment>
<dbReference type="Proteomes" id="UP000886653">
    <property type="component" value="Unassembled WGS sequence"/>
</dbReference>
<keyword evidence="2" id="KW-1185">Reference proteome</keyword>
<evidence type="ECO:0008006" key="3">
    <source>
        <dbReference type="Google" id="ProtNLM"/>
    </source>
</evidence>
<reference evidence="1" key="1">
    <citation type="submission" date="2013-11" db="EMBL/GenBank/DDBJ databases">
        <title>Genome sequence of the fusiform rust pathogen reveals effectors for host alternation and coevolution with pine.</title>
        <authorList>
            <consortium name="DOE Joint Genome Institute"/>
            <person name="Smith K."/>
            <person name="Pendleton A."/>
            <person name="Kubisiak T."/>
            <person name="Anderson C."/>
            <person name="Salamov A."/>
            <person name="Aerts A."/>
            <person name="Riley R."/>
            <person name="Clum A."/>
            <person name="Lindquist E."/>
            <person name="Ence D."/>
            <person name="Campbell M."/>
            <person name="Kronenberg Z."/>
            <person name="Feau N."/>
            <person name="Dhillon B."/>
            <person name="Hamelin R."/>
            <person name="Burleigh J."/>
            <person name="Smith J."/>
            <person name="Yandell M."/>
            <person name="Nelson C."/>
            <person name="Grigoriev I."/>
            <person name="Davis J."/>
        </authorList>
    </citation>
    <scope>NUCLEOTIDE SEQUENCE</scope>
    <source>
        <strain evidence="1">G11</strain>
    </source>
</reference>
<evidence type="ECO:0000313" key="1">
    <source>
        <dbReference type="EMBL" id="KAG0149591.1"/>
    </source>
</evidence>
<evidence type="ECO:0000313" key="2">
    <source>
        <dbReference type="Proteomes" id="UP000886653"/>
    </source>
</evidence>
<dbReference type="Gene3D" id="2.160.20.10">
    <property type="entry name" value="Single-stranded right-handed beta-helix, Pectin lyase-like"/>
    <property type="match status" value="1"/>
</dbReference>
<protein>
    <recommendedName>
        <fullName evidence="3">Pectinesterase</fullName>
    </recommendedName>
</protein>
<dbReference type="InterPro" id="IPR012334">
    <property type="entry name" value="Pectin_lyas_fold"/>
</dbReference>
<organism evidence="1 2">
    <name type="scientific">Cronartium quercuum f. sp. fusiforme G11</name>
    <dbReference type="NCBI Taxonomy" id="708437"/>
    <lineage>
        <taxon>Eukaryota</taxon>
        <taxon>Fungi</taxon>
        <taxon>Dikarya</taxon>
        <taxon>Basidiomycota</taxon>
        <taxon>Pucciniomycotina</taxon>
        <taxon>Pucciniomycetes</taxon>
        <taxon>Pucciniales</taxon>
        <taxon>Coleosporiaceae</taxon>
        <taxon>Cronartium</taxon>
    </lineage>
</organism>
<accession>A0A9P6NM20</accession>